<comment type="caution">
    <text evidence="3">The sequence shown here is derived from an EMBL/GenBank/DDBJ whole genome shotgun (WGS) entry which is preliminary data.</text>
</comment>
<feature type="domain" description="HTH cro/C1-type" evidence="2">
    <location>
        <begin position="22"/>
        <end position="76"/>
    </location>
</feature>
<reference evidence="3 4" key="1">
    <citation type="journal article" date="2019" name="Int. J. Syst. Evol. Microbiol.">
        <title>The Global Catalogue of Microorganisms (GCM) 10K type strain sequencing project: providing services to taxonomists for standard genome sequencing and annotation.</title>
        <authorList>
            <consortium name="The Broad Institute Genomics Platform"/>
            <consortium name="The Broad Institute Genome Sequencing Center for Infectious Disease"/>
            <person name="Wu L."/>
            <person name="Ma J."/>
        </authorList>
    </citation>
    <scope>NUCLEOTIDE SEQUENCE [LARGE SCALE GENOMIC DNA]</scope>
    <source>
        <strain evidence="3 4">JCM 15577</strain>
    </source>
</reference>
<dbReference type="InterPro" id="IPR001387">
    <property type="entry name" value="Cro/C1-type_HTH"/>
</dbReference>
<dbReference type="InterPro" id="IPR011051">
    <property type="entry name" value="RmlC_Cupin_sf"/>
</dbReference>
<keyword evidence="1" id="KW-0238">DNA-binding</keyword>
<dbReference type="InterPro" id="IPR014710">
    <property type="entry name" value="RmlC-like_jellyroll"/>
</dbReference>
<dbReference type="Gene3D" id="2.60.120.10">
    <property type="entry name" value="Jelly Rolls"/>
    <property type="match status" value="1"/>
</dbReference>
<evidence type="ECO:0000256" key="1">
    <source>
        <dbReference type="ARBA" id="ARBA00023125"/>
    </source>
</evidence>
<dbReference type="InterPro" id="IPR050807">
    <property type="entry name" value="TransReg_Diox_bact_type"/>
</dbReference>
<keyword evidence="4" id="KW-1185">Reference proteome</keyword>
<dbReference type="CDD" id="cd02209">
    <property type="entry name" value="cupin_XRE_C"/>
    <property type="match status" value="1"/>
</dbReference>
<organism evidence="3 4">
    <name type="scientific">Microbacterium sediminicola</name>
    <dbReference type="NCBI Taxonomy" id="415210"/>
    <lineage>
        <taxon>Bacteria</taxon>
        <taxon>Bacillati</taxon>
        <taxon>Actinomycetota</taxon>
        <taxon>Actinomycetes</taxon>
        <taxon>Micrococcales</taxon>
        <taxon>Microbacteriaceae</taxon>
        <taxon>Microbacterium</taxon>
    </lineage>
</organism>
<accession>A0ABN2IFJ4</accession>
<dbReference type="Proteomes" id="UP001501690">
    <property type="component" value="Unassembled WGS sequence"/>
</dbReference>
<evidence type="ECO:0000313" key="3">
    <source>
        <dbReference type="EMBL" id="GAA1704125.1"/>
    </source>
</evidence>
<dbReference type="SMART" id="SM00530">
    <property type="entry name" value="HTH_XRE"/>
    <property type="match status" value="1"/>
</dbReference>
<dbReference type="PANTHER" id="PTHR46797">
    <property type="entry name" value="HTH-TYPE TRANSCRIPTIONAL REGULATOR"/>
    <property type="match status" value="1"/>
</dbReference>
<dbReference type="Gene3D" id="1.10.260.40">
    <property type="entry name" value="lambda repressor-like DNA-binding domains"/>
    <property type="match status" value="1"/>
</dbReference>
<dbReference type="SUPFAM" id="SSF51182">
    <property type="entry name" value="RmlC-like cupins"/>
    <property type="match status" value="1"/>
</dbReference>
<evidence type="ECO:0000313" key="4">
    <source>
        <dbReference type="Proteomes" id="UP001501690"/>
    </source>
</evidence>
<evidence type="ECO:0000259" key="2">
    <source>
        <dbReference type="PROSITE" id="PS50943"/>
    </source>
</evidence>
<dbReference type="SUPFAM" id="SSF47413">
    <property type="entry name" value="lambda repressor-like DNA-binding domains"/>
    <property type="match status" value="1"/>
</dbReference>
<dbReference type="PANTHER" id="PTHR46797:SF1">
    <property type="entry name" value="METHYLPHOSPHONATE SYNTHASE"/>
    <property type="match status" value="1"/>
</dbReference>
<dbReference type="RefSeq" id="WP_344072624.1">
    <property type="nucleotide sequence ID" value="NZ_BAAAPL010000002.1"/>
</dbReference>
<dbReference type="InterPro" id="IPR010982">
    <property type="entry name" value="Lambda_DNA-bd_dom_sf"/>
</dbReference>
<dbReference type="PROSITE" id="PS50943">
    <property type="entry name" value="HTH_CROC1"/>
    <property type="match status" value="1"/>
</dbReference>
<name>A0ABN2IFJ4_9MICO</name>
<dbReference type="Pfam" id="PF07883">
    <property type="entry name" value="Cupin_2"/>
    <property type="match status" value="1"/>
</dbReference>
<dbReference type="EMBL" id="BAAAPL010000002">
    <property type="protein sequence ID" value="GAA1704125.1"/>
    <property type="molecule type" value="Genomic_DNA"/>
</dbReference>
<sequence>MANDTIAVSETDAASIRLGACIRRLRKANGLTLVQVAELTGLSHPFLSQLERGLAQPSLGSLRRIAVALQTSPLELVAAAEEPGEELPAVEIRRRGDAVPTVADGFATGTARMLAASSRPLHPVEIVAATVAPGPSFLHPEDEFVYVVEGRLSLELEGEVRTLETGDCAYYAGGVNHRWWSADGEPYRLVVVKQGLRR</sequence>
<gene>
    <name evidence="3" type="ORF">GCM10009808_22480</name>
</gene>
<dbReference type="Pfam" id="PF13560">
    <property type="entry name" value="HTH_31"/>
    <property type="match status" value="1"/>
</dbReference>
<dbReference type="InterPro" id="IPR013096">
    <property type="entry name" value="Cupin_2"/>
</dbReference>
<proteinExistence type="predicted"/>
<protein>
    <submittedName>
        <fullName evidence="3">XRE family transcriptional regulator</fullName>
    </submittedName>
</protein>
<dbReference type="CDD" id="cd00093">
    <property type="entry name" value="HTH_XRE"/>
    <property type="match status" value="1"/>
</dbReference>